<evidence type="ECO:0000313" key="2">
    <source>
        <dbReference type="Proteomes" id="UP001177021"/>
    </source>
</evidence>
<keyword evidence="2" id="KW-1185">Reference proteome</keyword>
<dbReference type="EMBL" id="CASHSV030000109">
    <property type="protein sequence ID" value="CAJ2646631.1"/>
    <property type="molecule type" value="Genomic_DNA"/>
</dbReference>
<dbReference type="Proteomes" id="UP001177021">
    <property type="component" value="Unassembled WGS sequence"/>
</dbReference>
<protein>
    <submittedName>
        <fullName evidence="1">Uncharacterized protein</fullName>
    </submittedName>
</protein>
<reference evidence="1" key="1">
    <citation type="submission" date="2023-10" db="EMBL/GenBank/DDBJ databases">
        <authorList>
            <person name="Rodriguez Cubillos JULIANA M."/>
            <person name="De Vega J."/>
        </authorList>
    </citation>
    <scope>NUCLEOTIDE SEQUENCE</scope>
</reference>
<accession>A0ACB0JPF2</accession>
<gene>
    <name evidence="1" type="ORF">MILVUS5_LOCUS15306</name>
</gene>
<sequence length="360" mass="40078">MKLLLSPFVTLFCLATILISLHYCNAVNLPNNETVPALIVFGDSIVDSGNNNYIKTGFKCNFLPYGQDFGGGNQPTGRFSNGLVLSDIIASKFGVKKLLPAYLDPNLQLQDLLTGVSFASGGTGYDPLTSKLGSVISLSDQLNMFKEYKNKIKEEVGEERMKMIISKSVYIICIGSNDIANTYAQTPYRRFNYDIPSYTDLLASYSSNFLQELYGLGARRIGVIGMPYIGCVPSQRTLGGGRERACSDFENQAANLFNSKLVFLMDSFENKFSDTKLVYLDSYHPLMYLVQNPAKYGFDVADRGCCGTGDLEVSIFCNQYSSSICSNSSRYIFWDSYHPTQEAYNLLCSMVIDDKIKDFF</sequence>
<name>A0ACB0JPF2_TRIPR</name>
<comment type="caution">
    <text evidence="1">The sequence shown here is derived from an EMBL/GenBank/DDBJ whole genome shotgun (WGS) entry which is preliminary data.</text>
</comment>
<organism evidence="1 2">
    <name type="scientific">Trifolium pratense</name>
    <name type="common">Red clover</name>
    <dbReference type="NCBI Taxonomy" id="57577"/>
    <lineage>
        <taxon>Eukaryota</taxon>
        <taxon>Viridiplantae</taxon>
        <taxon>Streptophyta</taxon>
        <taxon>Embryophyta</taxon>
        <taxon>Tracheophyta</taxon>
        <taxon>Spermatophyta</taxon>
        <taxon>Magnoliopsida</taxon>
        <taxon>eudicotyledons</taxon>
        <taxon>Gunneridae</taxon>
        <taxon>Pentapetalae</taxon>
        <taxon>rosids</taxon>
        <taxon>fabids</taxon>
        <taxon>Fabales</taxon>
        <taxon>Fabaceae</taxon>
        <taxon>Papilionoideae</taxon>
        <taxon>50 kb inversion clade</taxon>
        <taxon>NPAAA clade</taxon>
        <taxon>Hologalegina</taxon>
        <taxon>IRL clade</taxon>
        <taxon>Trifolieae</taxon>
        <taxon>Trifolium</taxon>
    </lineage>
</organism>
<proteinExistence type="predicted"/>
<evidence type="ECO:0000313" key="1">
    <source>
        <dbReference type="EMBL" id="CAJ2646631.1"/>
    </source>
</evidence>